<dbReference type="Proteomes" id="UP000001304">
    <property type="component" value="Chromosome"/>
</dbReference>
<keyword evidence="3" id="KW-1185">Reference proteome</keyword>
<dbReference type="Gene3D" id="3.40.50.720">
    <property type="entry name" value="NAD(P)-binding Rossmann-like Domain"/>
    <property type="match status" value="1"/>
</dbReference>
<dbReference type="BioCyc" id="IAGG583356:GHAH-1246-MONOMER"/>
<dbReference type="InterPro" id="IPR000683">
    <property type="entry name" value="Gfo/Idh/MocA-like_OxRdtase_N"/>
</dbReference>
<proteinExistence type="predicted"/>
<reference evidence="2 3" key="1">
    <citation type="journal article" date="2010" name="Stand. Genomic Sci.">
        <title>Complete genome sequence of Ignisphaera aggregans type strain (AQ1.S1).</title>
        <authorList>
            <person name="Goker M."/>
            <person name="Held B."/>
            <person name="Lapidus A."/>
            <person name="Nolan M."/>
            <person name="Spring S."/>
            <person name="Yasawong M."/>
            <person name="Lucas S."/>
            <person name="Glavina Del Rio T."/>
            <person name="Tice H."/>
            <person name="Cheng J.F."/>
            <person name="Goodwin L."/>
            <person name="Tapia R."/>
            <person name="Pitluck S."/>
            <person name="Liolios K."/>
            <person name="Ivanova N."/>
            <person name="Mavromatis K."/>
            <person name="Mikhailova N."/>
            <person name="Pati A."/>
            <person name="Chen A."/>
            <person name="Palaniappan K."/>
            <person name="Brambilla E."/>
            <person name="Land M."/>
            <person name="Hauser L."/>
            <person name="Chang Y.J."/>
            <person name="Jeffries C.D."/>
            <person name="Brettin T."/>
            <person name="Detter J.C."/>
            <person name="Han C."/>
            <person name="Rohde M."/>
            <person name="Sikorski J."/>
            <person name="Woyke T."/>
            <person name="Bristow J."/>
            <person name="Eisen J.A."/>
            <person name="Markowitz V."/>
            <person name="Hugenholtz P."/>
            <person name="Kyrpides N.C."/>
            <person name="Klenk H.P."/>
        </authorList>
    </citation>
    <scope>NUCLEOTIDE SEQUENCE [LARGE SCALE GENOMIC DNA]</scope>
    <source>
        <strain evidence="3">DSM 17230 / JCM 13409 / AQ1.S1</strain>
    </source>
</reference>
<dbReference type="PANTHER" id="PTHR43377:SF1">
    <property type="entry name" value="BILIVERDIN REDUCTASE A"/>
    <property type="match status" value="1"/>
</dbReference>
<gene>
    <name evidence="2" type="ordered locus">Igag_1264</name>
</gene>
<organism evidence="2 3">
    <name type="scientific">Ignisphaera aggregans (strain DSM 17230 / JCM 13409 / AQ1.S1)</name>
    <dbReference type="NCBI Taxonomy" id="583356"/>
    <lineage>
        <taxon>Archaea</taxon>
        <taxon>Thermoproteota</taxon>
        <taxon>Thermoprotei</taxon>
        <taxon>Desulfurococcales</taxon>
        <taxon>Desulfurococcaceae</taxon>
        <taxon>Ignisphaera</taxon>
    </lineage>
</organism>
<accession>E0SPL4</accession>
<dbReference type="PANTHER" id="PTHR43377">
    <property type="entry name" value="BILIVERDIN REDUCTASE A"/>
    <property type="match status" value="1"/>
</dbReference>
<feature type="domain" description="Gfo/Idh/MocA-like oxidoreductase N-terminal" evidence="1">
    <location>
        <begin position="3"/>
        <end position="122"/>
    </location>
</feature>
<evidence type="ECO:0000313" key="3">
    <source>
        <dbReference type="Proteomes" id="UP000001304"/>
    </source>
</evidence>
<dbReference type="HOGENOM" id="CLU_023194_10_2_2"/>
<sequence length="309" mass="35282">MAIRIGVIGTGRWGKNHVRVLKELEREGIVKLTSVCDISRDRVMSIGNEYNIEIRETDYTKIIRYVDAVVIATPIDILANIAKTMIENNIHVLIEKPVATNAKDAYEILQLSQSKGVIAMPGMIMRFNPIINKLKDILNSDEHKVKYIVFRRLSRRPLELRKYPLTLDLAVHDIDLCRYLTNSNISTIISSTIFNTPIDDIILASLKTTKNIVCILNIDGVSPHKVREIDVVGENSLIRVDTDKNHMNIYLNNEVKSIEVPFEEPLKNEDRMFILKIRGVDVDIPTMNDAIEYLKIAEKIIRESTYNSI</sequence>
<dbReference type="SUPFAM" id="SSF51735">
    <property type="entry name" value="NAD(P)-binding Rossmann-fold domains"/>
    <property type="match status" value="1"/>
</dbReference>
<name>E0SPL4_IGNAA</name>
<dbReference type="AlphaFoldDB" id="E0SPL4"/>
<dbReference type="Gene3D" id="3.30.360.10">
    <property type="entry name" value="Dihydrodipicolinate Reductase, domain 2"/>
    <property type="match status" value="1"/>
</dbReference>
<dbReference type="EMBL" id="CP002098">
    <property type="protein sequence ID" value="ADM28070.1"/>
    <property type="molecule type" value="Genomic_DNA"/>
</dbReference>
<dbReference type="KEGG" id="iag:Igag_1264"/>
<dbReference type="Pfam" id="PF01408">
    <property type="entry name" value="GFO_IDH_MocA"/>
    <property type="match status" value="1"/>
</dbReference>
<evidence type="ECO:0000259" key="1">
    <source>
        <dbReference type="Pfam" id="PF01408"/>
    </source>
</evidence>
<dbReference type="SUPFAM" id="SSF55347">
    <property type="entry name" value="Glyceraldehyde-3-phosphate dehydrogenase-like, C-terminal domain"/>
    <property type="match status" value="1"/>
</dbReference>
<dbReference type="InterPro" id="IPR036291">
    <property type="entry name" value="NAD(P)-bd_dom_sf"/>
</dbReference>
<dbReference type="STRING" id="583356.Igag_1264"/>
<dbReference type="InterPro" id="IPR051450">
    <property type="entry name" value="Gfo/Idh/MocA_Oxidoreductases"/>
</dbReference>
<protein>
    <submittedName>
        <fullName evidence="2">Oxidoreductase domain protein</fullName>
    </submittedName>
</protein>
<dbReference type="GO" id="GO:0000166">
    <property type="term" value="F:nucleotide binding"/>
    <property type="evidence" value="ECO:0007669"/>
    <property type="project" value="InterPro"/>
</dbReference>
<evidence type="ECO:0000313" key="2">
    <source>
        <dbReference type="EMBL" id="ADM28070.1"/>
    </source>
</evidence>